<reference evidence="2 3" key="1">
    <citation type="submission" date="2020-08" db="EMBL/GenBank/DDBJ databases">
        <title>Genomic Encyclopedia of Type Strains, Phase IV (KMG-IV): sequencing the most valuable type-strain genomes for metagenomic binning, comparative biology and taxonomic classification.</title>
        <authorList>
            <person name="Goeker M."/>
        </authorList>
    </citation>
    <scope>NUCLEOTIDE SEQUENCE [LARGE SCALE GENOMIC DNA]</scope>
    <source>
        <strain evidence="2 3">DSM 24163</strain>
    </source>
</reference>
<sequence length="157" mass="17772">MNPQPGPQLRDIHLPAEPGWWPPAPGWWVFALLVLIALVLLWRVWSRRRRLARARARLLHELDSLLQRHPDNAARLAELSLLLRRAGKRYAPPAHTLRDEAWLRFLDADDPARPFSTGPGRVLIDGPYRAQVAAADVDALAGLVRARLPLFVDRADV</sequence>
<dbReference type="Pfam" id="PF14316">
    <property type="entry name" value="DUF4381"/>
    <property type="match status" value="1"/>
</dbReference>
<dbReference type="AlphaFoldDB" id="A0A7W8D7C9"/>
<dbReference type="Proteomes" id="UP000521199">
    <property type="component" value="Unassembled WGS sequence"/>
</dbReference>
<organism evidence="2 3">
    <name type="scientific">Chiayiivirga flava</name>
    <dbReference type="NCBI Taxonomy" id="659595"/>
    <lineage>
        <taxon>Bacteria</taxon>
        <taxon>Pseudomonadati</taxon>
        <taxon>Pseudomonadota</taxon>
        <taxon>Gammaproteobacteria</taxon>
        <taxon>Lysobacterales</taxon>
        <taxon>Lysobacteraceae</taxon>
        <taxon>Chiayiivirga</taxon>
    </lineage>
</organism>
<keyword evidence="1" id="KW-0472">Membrane</keyword>
<keyword evidence="1" id="KW-1133">Transmembrane helix</keyword>
<keyword evidence="3" id="KW-1185">Reference proteome</keyword>
<gene>
    <name evidence="2" type="ORF">HNQ52_002869</name>
</gene>
<feature type="transmembrane region" description="Helical" evidence="1">
    <location>
        <begin position="27"/>
        <end position="45"/>
    </location>
</feature>
<name>A0A7W8D7C9_9GAMM</name>
<comment type="caution">
    <text evidence="2">The sequence shown here is derived from an EMBL/GenBank/DDBJ whole genome shotgun (WGS) entry which is preliminary data.</text>
</comment>
<keyword evidence="1" id="KW-0812">Transmembrane</keyword>
<dbReference type="RefSeq" id="WP_183961838.1">
    <property type="nucleotide sequence ID" value="NZ_JACHHP010000005.1"/>
</dbReference>
<protein>
    <submittedName>
        <fullName evidence="2">HAMP domain-containing protein</fullName>
    </submittedName>
</protein>
<dbReference type="InterPro" id="IPR025489">
    <property type="entry name" value="DUF4381"/>
</dbReference>
<evidence type="ECO:0000313" key="2">
    <source>
        <dbReference type="EMBL" id="MBB5209306.1"/>
    </source>
</evidence>
<dbReference type="EMBL" id="JACHHP010000005">
    <property type="protein sequence ID" value="MBB5209306.1"/>
    <property type="molecule type" value="Genomic_DNA"/>
</dbReference>
<evidence type="ECO:0000256" key="1">
    <source>
        <dbReference type="SAM" id="Phobius"/>
    </source>
</evidence>
<evidence type="ECO:0000313" key="3">
    <source>
        <dbReference type="Proteomes" id="UP000521199"/>
    </source>
</evidence>
<accession>A0A7W8D7C9</accession>
<proteinExistence type="predicted"/>